<dbReference type="PROSITE" id="PS01043">
    <property type="entry name" value="TRANSPOSASE_IS30"/>
    <property type="match status" value="1"/>
</dbReference>
<evidence type="ECO:0000259" key="6">
    <source>
        <dbReference type="PROSITE" id="PS50994"/>
    </source>
</evidence>
<dbReference type="InterPro" id="IPR001598">
    <property type="entry name" value="Transposase_IS30_CS"/>
</dbReference>
<sequence>MTTHYTHLTIEEGVTLMIMRMQGASLRAIAQVLGRQPSTLSREVRRQSQPGHYDASTAGARARALRHVPRRSKLLAPGSELFQVVHSMLAKGWSPQQIAARLKDYWPDNPERHVSHETVYLTIYAYPRGELKYRQLIGYLRQGGSKRRTRSSTGHVGERYPAEQNIRYRPEEVEGRQVPGHWESDLIMGANNRSAVATMVERTSRFCILAKLDAPTADAALEGMTRELSRMAPALLKTMTHDQGSEMAKHQELSSRTGMKIYVADPHSPWQRGSNENTNGLLRQYLPKGTVLSLVSQERLDEIADLLNTRPRQTLGWKFPVEVLTDHLQLLATNRLNIIN</sequence>
<dbReference type="NCBIfam" id="NF033563">
    <property type="entry name" value="transpos_IS30"/>
    <property type="match status" value="1"/>
</dbReference>
<evidence type="ECO:0000313" key="8">
    <source>
        <dbReference type="EMBL" id="ACN62399.1"/>
    </source>
</evidence>
<evidence type="ECO:0000313" key="7">
    <source>
        <dbReference type="EMBL" id="AAC98742.1"/>
    </source>
</evidence>
<comment type="function">
    <text evidence="1">Required for the transposition of the insertion element.</text>
</comment>
<dbReference type="InterPro" id="IPR036397">
    <property type="entry name" value="RNaseH_sf"/>
</dbReference>
<dbReference type="GO" id="GO:0003677">
    <property type="term" value="F:DNA binding"/>
    <property type="evidence" value="ECO:0007669"/>
    <property type="project" value="UniProtKB-KW"/>
</dbReference>
<dbReference type="GO" id="GO:0006313">
    <property type="term" value="P:DNA transposition"/>
    <property type="evidence" value="ECO:0007669"/>
    <property type="project" value="InterPro"/>
</dbReference>
<dbReference type="Gene3D" id="3.30.420.10">
    <property type="entry name" value="Ribonuclease H-like superfamily/Ribonuclease H"/>
    <property type="match status" value="1"/>
</dbReference>
<dbReference type="EMBL" id="AF052750">
    <property type="protein sequence ID" value="AAC98742.1"/>
    <property type="molecule type" value="Genomic_DNA"/>
</dbReference>
<dbReference type="PANTHER" id="PTHR10948:SF23">
    <property type="entry name" value="TRANSPOSASE INSI FOR INSERTION SEQUENCE ELEMENT IS30A-RELATED"/>
    <property type="match status" value="1"/>
</dbReference>
<evidence type="ECO:0000256" key="5">
    <source>
        <dbReference type="ARBA" id="ARBA00023172"/>
    </source>
</evidence>
<evidence type="ECO:0000256" key="4">
    <source>
        <dbReference type="ARBA" id="ARBA00023125"/>
    </source>
</evidence>
<dbReference type="Pfam" id="PF00665">
    <property type="entry name" value="rve"/>
    <property type="match status" value="1"/>
</dbReference>
<evidence type="ECO:0000256" key="2">
    <source>
        <dbReference type="ARBA" id="ARBA00006363"/>
    </source>
</evidence>
<protein>
    <submittedName>
        <fullName evidence="7 8">Transposase</fullName>
    </submittedName>
</protein>
<geneLocation type="plasmid" evidence="7">
    <name>pPGH1</name>
</geneLocation>
<dbReference type="InterPro" id="IPR012337">
    <property type="entry name" value="RNaseH-like_sf"/>
</dbReference>
<keyword evidence="5" id="KW-0233">DNA recombination</keyword>
<dbReference type="InterPro" id="IPR051917">
    <property type="entry name" value="Transposase-Integrase"/>
</dbReference>
<dbReference type="SUPFAM" id="SSF53098">
    <property type="entry name" value="Ribonuclease H-like"/>
    <property type="match status" value="1"/>
</dbReference>
<proteinExistence type="inferred from homology"/>
<reference evidence="7" key="1">
    <citation type="submission" date="1998-08" db="EMBL/GenBank/DDBJ databases">
        <title>Transposable elements resident on the plasmids of Pseudomonas putida strain H.</title>
        <authorList>
            <person name="Lauf U."/>
            <person name="Mueller C."/>
            <person name="Herrmann H."/>
        </authorList>
    </citation>
    <scope>NUCLEOTIDE SEQUENCE</scope>
    <source>
        <strain evidence="7">H</strain>
        <plasmid evidence="7">pPGH1</plasmid>
    </source>
</reference>
<dbReference type="GO" id="GO:0004803">
    <property type="term" value="F:transposase activity"/>
    <property type="evidence" value="ECO:0007669"/>
    <property type="project" value="InterPro"/>
</dbReference>
<evidence type="ECO:0000256" key="1">
    <source>
        <dbReference type="ARBA" id="ARBA00002190"/>
    </source>
</evidence>
<keyword evidence="3" id="KW-0815">Transposition</keyword>
<dbReference type="PROSITE" id="PS50994">
    <property type="entry name" value="INTEGRASE"/>
    <property type="match status" value="1"/>
</dbReference>
<feature type="domain" description="Integrase catalytic" evidence="6">
    <location>
        <begin position="175"/>
        <end position="328"/>
    </location>
</feature>
<dbReference type="AlphaFoldDB" id="O68648"/>
<evidence type="ECO:0000256" key="3">
    <source>
        <dbReference type="ARBA" id="ARBA00022578"/>
    </source>
</evidence>
<organism evidence="7">
    <name type="scientific">Pseudomonas putida</name>
    <name type="common">Arthrobacter siderocapsulatus</name>
    <dbReference type="NCBI Taxonomy" id="303"/>
    <lineage>
        <taxon>Bacteria</taxon>
        <taxon>Pseudomonadati</taxon>
        <taxon>Pseudomonadota</taxon>
        <taxon>Gammaproteobacteria</taxon>
        <taxon>Pseudomonadales</taxon>
        <taxon>Pseudomonadaceae</taxon>
        <taxon>Pseudomonas</taxon>
    </lineage>
</organism>
<keyword evidence="7" id="KW-0614">Plasmid</keyword>
<name>O68648_PSEPU</name>
<dbReference type="EMBL" id="FJ715942">
    <property type="protein sequence ID" value="ACN62399.1"/>
    <property type="molecule type" value="Genomic_DNA"/>
</dbReference>
<reference evidence="8" key="2">
    <citation type="journal article" date="2010" name="Clin. Microbiol. Infect.">
        <title>Tn5090-like class 1 integron carrying bla(VIM-2) in a Pseudomonas putida strain from Portugal.</title>
        <authorList>
            <person name="Santos C."/>
            <person name="Caetano T."/>
            <person name="Ferreira S."/>
            <person name="Mendo S."/>
        </authorList>
    </citation>
    <scope>NUCLEOTIDE SEQUENCE</scope>
    <source>
        <strain evidence="8">Pp2</strain>
    </source>
</reference>
<dbReference type="GO" id="GO:0005829">
    <property type="term" value="C:cytosol"/>
    <property type="evidence" value="ECO:0007669"/>
    <property type="project" value="TreeGrafter"/>
</dbReference>
<accession>O68648</accession>
<dbReference type="InterPro" id="IPR001584">
    <property type="entry name" value="Integrase_cat-core"/>
</dbReference>
<comment type="similarity">
    <text evidence="2">Belongs to the transposase IS30 family.</text>
</comment>
<keyword evidence="4" id="KW-0238">DNA-binding</keyword>
<dbReference type="GO" id="GO:0015074">
    <property type="term" value="P:DNA integration"/>
    <property type="evidence" value="ECO:0007669"/>
    <property type="project" value="InterPro"/>
</dbReference>
<dbReference type="InterPro" id="IPR025246">
    <property type="entry name" value="IS30-like_HTH"/>
</dbReference>
<dbReference type="PANTHER" id="PTHR10948">
    <property type="entry name" value="TRANSPOSASE"/>
    <property type="match status" value="1"/>
</dbReference>
<gene>
    <name evidence="7" type="primary">tnpA</name>
</gene>
<dbReference type="InterPro" id="IPR053392">
    <property type="entry name" value="Transposase_IS30-like"/>
</dbReference>
<dbReference type="Pfam" id="PF13936">
    <property type="entry name" value="HTH_38"/>
    <property type="match status" value="1"/>
</dbReference>